<dbReference type="GeneID" id="23462642"/>
<dbReference type="Proteomes" id="UP000202511">
    <property type="component" value="Segment"/>
</dbReference>
<protein>
    <submittedName>
        <fullName evidence="1">Uncharacterized protein</fullName>
    </submittedName>
</protein>
<evidence type="ECO:0000313" key="2">
    <source>
        <dbReference type="Proteomes" id="UP000202511"/>
    </source>
</evidence>
<dbReference type="KEGG" id="vg:23462642"/>
<name>A0A0B5J7B2_9VIRU</name>
<reference evidence="1 2" key="1">
    <citation type="journal article" date="2015" name="Parasitol. Res.">
        <title>Viruses in close associations with free-living amoebae.</title>
        <authorList>
            <person name="Scheid P."/>
        </authorList>
    </citation>
    <scope>NUCLEOTIDE SEQUENCE [LARGE SCALE GENOMIC DNA]</scope>
    <source>
        <strain evidence="1">KlaHel</strain>
    </source>
</reference>
<proteinExistence type="predicted"/>
<accession>A0A0B5J7B2</accession>
<evidence type="ECO:0000313" key="1">
    <source>
        <dbReference type="EMBL" id="AJF97725.1"/>
    </source>
</evidence>
<organism evidence="1 2">
    <name type="scientific">Pandoravirus inopinatum</name>
    <dbReference type="NCBI Taxonomy" id="1605721"/>
    <lineage>
        <taxon>Viruses</taxon>
        <taxon>Pandoravirus</taxon>
    </lineage>
</organism>
<dbReference type="EMBL" id="KP136319">
    <property type="protein sequence ID" value="AJF97725.1"/>
    <property type="molecule type" value="Genomic_DNA"/>
</dbReference>
<sequence>MVLVGLLDTGTPKTKPADAVLVVGPLVDTEARSEAARFDWLVGDYHRATPTPVVADVDAAATRETSDDDIEAELEALHQARGTLAIVARRARERMCVPGFAPDRGLQKRTLDQLDRWAAALQRREAYLGAEWCRRHPLPHRVGPWRRLCAYFSGMRRRRPTPSVNALA</sequence>
<dbReference type="RefSeq" id="YP_009119960.1">
    <property type="nucleotide sequence ID" value="NC_026440.1"/>
</dbReference>